<dbReference type="InterPro" id="IPR006626">
    <property type="entry name" value="PbH1"/>
</dbReference>
<dbReference type="Gene3D" id="2.60.120.260">
    <property type="entry name" value="Galactose-binding domain-like"/>
    <property type="match status" value="1"/>
</dbReference>
<dbReference type="SUPFAM" id="SSF51126">
    <property type="entry name" value="Pectin lyase-like"/>
    <property type="match status" value="1"/>
</dbReference>
<dbReference type="SUPFAM" id="SSF49785">
    <property type="entry name" value="Galactose-binding domain-like"/>
    <property type="match status" value="1"/>
</dbReference>
<organism evidence="4 5">
    <name type="scientific">Paenibacillus konkukensis</name>
    <dbReference type="NCBI Taxonomy" id="2020716"/>
    <lineage>
        <taxon>Bacteria</taxon>
        <taxon>Bacillati</taxon>
        <taxon>Bacillota</taxon>
        <taxon>Bacilli</taxon>
        <taxon>Bacillales</taxon>
        <taxon>Paenibacillaceae</taxon>
        <taxon>Paenibacillus</taxon>
    </lineage>
</organism>
<reference evidence="4" key="2">
    <citation type="journal article" date="2021" name="J Anim Sci Technol">
        <title>Complete genome sequence of Paenibacillus konkukensis sp. nov. SK3146 as a potential probiotic strain.</title>
        <authorList>
            <person name="Jung H.I."/>
            <person name="Park S."/>
            <person name="Niu K.M."/>
            <person name="Lee S.W."/>
            <person name="Kothari D."/>
            <person name="Yi K.J."/>
            <person name="Kim S.K."/>
        </authorList>
    </citation>
    <scope>NUCLEOTIDE SEQUENCE</scope>
    <source>
        <strain evidence="4">SK3146</strain>
    </source>
</reference>
<dbReference type="Gene3D" id="2.160.20.10">
    <property type="entry name" value="Single-stranded right-handed beta-helix, Pectin lyase-like"/>
    <property type="match status" value="1"/>
</dbReference>
<feature type="chain" id="PRO_5047233335" evidence="2">
    <location>
        <begin position="28"/>
        <end position="621"/>
    </location>
</feature>
<dbReference type="Pfam" id="PF14592">
    <property type="entry name" value="Chondroitinas_B"/>
    <property type="match status" value="1"/>
</dbReference>
<dbReference type="InterPro" id="IPR039513">
    <property type="entry name" value="PL-6"/>
</dbReference>
<gene>
    <name evidence="4" type="primary">cslB_2</name>
    <name evidence="4" type="ORF">SK3146_05602</name>
</gene>
<feature type="signal peptide" evidence="2">
    <location>
        <begin position="1"/>
        <end position="27"/>
    </location>
</feature>
<dbReference type="Pfam" id="PF00754">
    <property type="entry name" value="F5_F8_type_C"/>
    <property type="match status" value="1"/>
</dbReference>
<proteinExistence type="predicted"/>
<keyword evidence="4" id="KW-0456">Lyase</keyword>
<evidence type="ECO:0000259" key="3">
    <source>
        <dbReference type="PROSITE" id="PS50022"/>
    </source>
</evidence>
<feature type="compositionally biased region" description="Basic and acidic residues" evidence="1">
    <location>
        <begin position="589"/>
        <end position="601"/>
    </location>
</feature>
<dbReference type="EMBL" id="CP027059">
    <property type="protein sequence ID" value="UQZ86309.1"/>
    <property type="molecule type" value="Genomic_DNA"/>
</dbReference>
<keyword evidence="2" id="KW-0732">Signal</keyword>
<name>A0ABY4RY30_9BACL</name>
<dbReference type="InterPro" id="IPR008979">
    <property type="entry name" value="Galactose-bd-like_sf"/>
</dbReference>
<keyword evidence="5" id="KW-1185">Reference proteome</keyword>
<dbReference type="InterPro" id="IPR000421">
    <property type="entry name" value="FA58C"/>
</dbReference>
<protein>
    <submittedName>
        <fullName evidence="4">Chondroitinase-B</fullName>
        <ecNumber evidence="4">4.2.2.19</ecNumber>
    </submittedName>
</protein>
<dbReference type="GO" id="GO:0033999">
    <property type="term" value="F:chondroitin B lyase activity"/>
    <property type="evidence" value="ECO:0007669"/>
    <property type="project" value="UniProtKB-EC"/>
</dbReference>
<sequence>MKNCKNAFAAFLCLLLVFAMLPGIGNAADIKLTVPASGVTASADDGNVPANVVDGSLATRWSASGDGQWIQLDLGAAKQVSYIKMAFQSGSTRTFTFDIQTSANGSAFTTAQSGVVSSLNDSLQTFDFPDVSGVRYVRIVGHCNSVSLWNSYTEIEIYGSEPSGVVNVSTSAQLQDAINHASAGTTIVLANGTYTQSSAFVVSGKNGTSGSPITIKAANQGQAIISGGAALQISNSSYVTVEGLKFTNSGKTAVLLDGSNHIRITRNKFALAATGGDLIWLQVSGANSNHNQIDRNDFGNKTDTAPLITYQGDGNGHISQYDVIEYNYFHDVGPWVDNGKETIRLGLSGISLSDGFNTIQYNLFENTDGEPEIVSVKSSNNTVRYNTFKTSQGGVTSRHGHFNSFYGNFFLGDGTEPKEDGIRIYGNDHKIYNNYMEKLTGKAILLDSGDYDGGSSGHPSNPSSSDLAAQWKIYRAQVVNNTIVDSATGIIVGSGKTYAPQDSRVANNIVRNSGGTLYNEAATTNTVFEGNIGYGSTLNNKSRTSAEIWNTNPLFTTVNGLQKLSSSSPAIDYAKGTYSFVTTDMDGETRSVNDAGADERSSATSFANHPLTAAEVGPSAP</sequence>
<evidence type="ECO:0000313" key="4">
    <source>
        <dbReference type="EMBL" id="UQZ86309.1"/>
    </source>
</evidence>
<feature type="domain" description="F5/8 type C" evidence="3">
    <location>
        <begin position="19"/>
        <end position="160"/>
    </location>
</feature>
<dbReference type="InterPro" id="IPR011050">
    <property type="entry name" value="Pectin_lyase_fold/virulence"/>
</dbReference>
<feature type="region of interest" description="Disordered" evidence="1">
    <location>
        <begin position="589"/>
        <end position="621"/>
    </location>
</feature>
<dbReference type="EC" id="4.2.2.19" evidence="4"/>
<evidence type="ECO:0000313" key="5">
    <source>
        <dbReference type="Proteomes" id="UP001057134"/>
    </source>
</evidence>
<dbReference type="PROSITE" id="PS50022">
    <property type="entry name" value="FA58C_3"/>
    <property type="match status" value="1"/>
</dbReference>
<evidence type="ECO:0000256" key="1">
    <source>
        <dbReference type="SAM" id="MobiDB-lite"/>
    </source>
</evidence>
<dbReference type="SMART" id="SM00710">
    <property type="entry name" value="PbH1"/>
    <property type="match status" value="5"/>
</dbReference>
<accession>A0ABY4RY30</accession>
<dbReference type="InterPro" id="IPR012334">
    <property type="entry name" value="Pectin_lyas_fold"/>
</dbReference>
<dbReference type="RefSeq" id="WP_249861854.1">
    <property type="nucleotide sequence ID" value="NZ_CP027059.1"/>
</dbReference>
<dbReference type="Proteomes" id="UP001057134">
    <property type="component" value="Chromosome"/>
</dbReference>
<evidence type="ECO:0000256" key="2">
    <source>
        <dbReference type="SAM" id="SignalP"/>
    </source>
</evidence>
<reference evidence="4" key="1">
    <citation type="submission" date="2018-02" db="EMBL/GenBank/DDBJ databases">
        <authorList>
            <person name="Kim S.-K."/>
            <person name="Jung H.-I."/>
            <person name="Lee S.-W."/>
        </authorList>
    </citation>
    <scope>NUCLEOTIDE SEQUENCE</scope>
    <source>
        <strain evidence="4">SK3146</strain>
    </source>
</reference>
<dbReference type="CDD" id="cd14251">
    <property type="entry name" value="PL-6"/>
    <property type="match status" value="1"/>
</dbReference>